<evidence type="ECO:0000313" key="2">
    <source>
        <dbReference type="Proteomes" id="UP000254571"/>
    </source>
</evidence>
<organism evidence="1 2">
    <name type="scientific">Klebsiella grimontii</name>
    <dbReference type="NCBI Taxonomy" id="2058152"/>
    <lineage>
        <taxon>Bacteria</taxon>
        <taxon>Pseudomonadati</taxon>
        <taxon>Pseudomonadota</taxon>
        <taxon>Gammaproteobacteria</taxon>
        <taxon>Enterobacterales</taxon>
        <taxon>Enterobacteriaceae</taxon>
        <taxon>Klebsiella/Raoultella group</taxon>
        <taxon>Klebsiella</taxon>
    </lineage>
</organism>
<reference evidence="1 2" key="1">
    <citation type="submission" date="2018-06" db="EMBL/GenBank/DDBJ databases">
        <authorList>
            <consortium name="Pathogen Informatics"/>
            <person name="Doyle S."/>
        </authorList>
    </citation>
    <scope>NUCLEOTIDE SEQUENCE [LARGE SCALE GENOMIC DNA]</scope>
    <source>
        <strain evidence="1 2">NCTC9149</strain>
    </source>
</reference>
<gene>
    <name evidence="1" type="ORF">NCTC9149_05203</name>
</gene>
<dbReference type="Proteomes" id="UP000254571">
    <property type="component" value="Unassembled WGS sequence"/>
</dbReference>
<sequence length="109" mass="12457">MLPLSITQALSVASSARRAFCSISSSATPRWRRVAITRKNVLDHQRRQAHRRFVEDQQAWLAEQGAVERQQLLFTAGEQPRQLMLAFGEAREISEDGAHLLLYRRRVAS</sequence>
<protein>
    <submittedName>
        <fullName evidence="1">Uncharacterized protein</fullName>
    </submittedName>
</protein>
<accession>A0A7H4P8H1</accession>
<evidence type="ECO:0000313" key="1">
    <source>
        <dbReference type="EMBL" id="STW08736.1"/>
    </source>
</evidence>
<dbReference type="AlphaFoldDB" id="A0A7H4P8H1"/>
<proteinExistence type="predicted"/>
<comment type="caution">
    <text evidence="1">The sequence shown here is derived from an EMBL/GenBank/DDBJ whole genome shotgun (WGS) entry which is preliminary data.</text>
</comment>
<name>A0A7H4P8H1_9ENTR</name>
<dbReference type="EMBL" id="UGMX01000002">
    <property type="protein sequence ID" value="STW08736.1"/>
    <property type="molecule type" value="Genomic_DNA"/>
</dbReference>